<gene>
    <name evidence="1" type="ORF">PR048_013995</name>
</gene>
<reference evidence="1 2" key="1">
    <citation type="submission" date="2023-02" db="EMBL/GenBank/DDBJ databases">
        <title>LHISI_Scaffold_Assembly.</title>
        <authorList>
            <person name="Stuart O.P."/>
            <person name="Cleave R."/>
            <person name="Magrath M.J.L."/>
            <person name="Mikheyev A.S."/>
        </authorList>
    </citation>
    <scope>NUCLEOTIDE SEQUENCE [LARGE SCALE GENOMIC DNA]</scope>
    <source>
        <strain evidence="1">Daus_M_001</strain>
        <tissue evidence="1">Leg muscle</tissue>
    </source>
</reference>
<comment type="caution">
    <text evidence="1">The sequence shown here is derived from an EMBL/GenBank/DDBJ whole genome shotgun (WGS) entry which is preliminary data.</text>
</comment>
<name>A0ABQ9HTQ8_9NEOP</name>
<organism evidence="1 2">
    <name type="scientific">Dryococelus australis</name>
    <dbReference type="NCBI Taxonomy" id="614101"/>
    <lineage>
        <taxon>Eukaryota</taxon>
        <taxon>Metazoa</taxon>
        <taxon>Ecdysozoa</taxon>
        <taxon>Arthropoda</taxon>
        <taxon>Hexapoda</taxon>
        <taxon>Insecta</taxon>
        <taxon>Pterygota</taxon>
        <taxon>Neoptera</taxon>
        <taxon>Polyneoptera</taxon>
        <taxon>Phasmatodea</taxon>
        <taxon>Verophasmatodea</taxon>
        <taxon>Anareolatae</taxon>
        <taxon>Phasmatidae</taxon>
        <taxon>Eurycanthinae</taxon>
        <taxon>Dryococelus</taxon>
    </lineage>
</organism>
<sequence length="109" mass="12486">MMSLIHNDRFNTIYHHFLVSGHIYMPCNHDFGVIEAEKRRQYVYTPEDWRDAIPNLNWSGVDVTRGTHGRPTKAATSNKVLAGITLPQKFINDVPIKPAKLRNLLSLLC</sequence>
<evidence type="ECO:0000313" key="1">
    <source>
        <dbReference type="EMBL" id="KAJ8887777.1"/>
    </source>
</evidence>
<dbReference type="EMBL" id="JARBHB010000004">
    <property type="protein sequence ID" value="KAJ8887777.1"/>
    <property type="molecule type" value="Genomic_DNA"/>
</dbReference>
<accession>A0ABQ9HTQ8</accession>
<proteinExistence type="predicted"/>
<evidence type="ECO:0000313" key="2">
    <source>
        <dbReference type="Proteomes" id="UP001159363"/>
    </source>
</evidence>
<keyword evidence="2" id="KW-1185">Reference proteome</keyword>
<dbReference type="Proteomes" id="UP001159363">
    <property type="component" value="Chromosome X"/>
</dbReference>
<protein>
    <submittedName>
        <fullName evidence="1">Uncharacterized protein</fullName>
    </submittedName>
</protein>